<dbReference type="STRING" id="1437606.BBOH_1363"/>
<gene>
    <name evidence="2" type="ORF">BBOH_1363</name>
</gene>
<accession>A0A086ZF01</accession>
<dbReference type="OrthoDB" id="2298919at2"/>
<dbReference type="AlphaFoldDB" id="A0A086ZF01"/>
<organism evidence="2 3">
    <name type="scientific">Bifidobacterium bohemicum DSM 22767</name>
    <dbReference type="NCBI Taxonomy" id="1437606"/>
    <lineage>
        <taxon>Bacteria</taxon>
        <taxon>Bacillati</taxon>
        <taxon>Actinomycetota</taxon>
        <taxon>Actinomycetes</taxon>
        <taxon>Bifidobacteriales</taxon>
        <taxon>Bifidobacteriaceae</taxon>
        <taxon>Bifidobacterium</taxon>
    </lineage>
</organism>
<dbReference type="InterPro" id="IPR016152">
    <property type="entry name" value="PTrfase/Anion_transptr"/>
</dbReference>
<dbReference type="EMBL" id="JGYP01000004">
    <property type="protein sequence ID" value="KFI45101.1"/>
    <property type="molecule type" value="Genomic_DNA"/>
</dbReference>
<protein>
    <submittedName>
        <fullName evidence="2">Phosphoenolpyruvate-dependent sugar phosphotransferase system, EIIA 2</fullName>
    </submittedName>
</protein>
<dbReference type="Proteomes" id="UP000029096">
    <property type="component" value="Unassembled WGS sequence"/>
</dbReference>
<keyword evidence="3" id="KW-1185">Reference proteome</keyword>
<dbReference type="GO" id="GO:0016740">
    <property type="term" value="F:transferase activity"/>
    <property type="evidence" value="ECO:0007669"/>
    <property type="project" value="UniProtKB-KW"/>
</dbReference>
<dbReference type="Pfam" id="PF00359">
    <property type="entry name" value="PTS_EIIA_2"/>
    <property type="match status" value="1"/>
</dbReference>
<reference evidence="2 3" key="1">
    <citation type="submission" date="2014-03" db="EMBL/GenBank/DDBJ databases">
        <title>Genomics of Bifidobacteria.</title>
        <authorList>
            <person name="Ventura M."/>
            <person name="Milani C."/>
            <person name="Lugli G.A."/>
        </authorList>
    </citation>
    <scope>NUCLEOTIDE SEQUENCE [LARGE SCALE GENOMIC DNA]</scope>
    <source>
        <strain evidence="2 3">DSM 22767</strain>
    </source>
</reference>
<dbReference type="eggNOG" id="ENOG5032CXN">
    <property type="taxonomic scope" value="Bacteria"/>
</dbReference>
<evidence type="ECO:0000313" key="3">
    <source>
        <dbReference type="Proteomes" id="UP000029096"/>
    </source>
</evidence>
<name>A0A086ZF01_9BIFI</name>
<dbReference type="InterPro" id="IPR002178">
    <property type="entry name" value="PTS_EIIA_type-2_dom"/>
</dbReference>
<proteinExistence type="predicted"/>
<dbReference type="Gene3D" id="3.40.930.10">
    <property type="entry name" value="Mannitol-specific EII, Chain A"/>
    <property type="match status" value="1"/>
</dbReference>
<keyword evidence="2" id="KW-0808">Transferase</keyword>
<keyword evidence="2" id="KW-0670">Pyruvate</keyword>
<feature type="domain" description="PTS EIIA type-2" evidence="1">
    <location>
        <begin position="17"/>
        <end position="141"/>
    </location>
</feature>
<sequence length="146" mass="16497">MRCFVEWEPGSGIDIVDKAGLLMWVASYADRRGVTADGRRLARVLEDRENAGDTRLAIGLANPHAQDRVVNSATLLFVKLLRPLADWRPGDCIDRFLFTLLPERVAFNEAARIKAFYRLIANETAMNVLRVGDQEEIQSILPTERE</sequence>
<dbReference type="RefSeq" id="WP_081930396.1">
    <property type="nucleotide sequence ID" value="NZ_JDUS01000009.1"/>
</dbReference>
<comment type="caution">
    <text evidence="2">The sequence shown here is derived from an EMBL/GenBank/DDBJ whole genome shotgun (WGS) entry which is preliminary data.</text>
</comment>
<evidence type="ECO:0000313" key="2">
    <source>
        <dbReference type="EMBL" id="KFI45101.1"/>
    </source>
</evidence>
<evidence type="ECO:0000259" key="1">
    <source>
        <dbReference type="Pfam" id="PF00359"/>
    </source>
</evidence>
<dbReference type="SUPFAM" id="SSF55804">
    <property type="entry name" value="Phoshotransferase/anion transport protein"/>
    <property type="match status" value="1"/>
</dbReference>